<proteinExistence type="predicted"/>
<evidence type="ECO:0000313" key="2">
    <source>
        <dbReference type="Proteomes" id="UP000558997"/>
    </source>
</evidence>
<dbReference type="Proteomes" id="UP000558997">
    <property type="component" value="Unassembled WGS sequence"/>
</dbReference>
<dbReference type="AlphaFoldDB" id="A0A841DPQ0"/>
<reference evidence="1 2" key="1">
    <citation type="submission" date="2020-08" db="EMBL/GenBank/DDBJ databases">
        <title>Sequencing the genomes of 1000 actinobacteria strains.</title>
        <authorList>
            <person name="Klenk H.-P."/>
        </authorList>
    </citation>
    <scope>NUCLEOTIDE SEQUENCE [LARGE SCALE GENOMIC DNA]</scope>
    <source>
        <strain evidence="1 2">DSM 17294</strain>
    </source>
</reference>
<accession>A0A841DPQ0</accession>
<gene>
    <name evidence="1" type="ORF">HDA44_004445</name>
</gene>
<protein>
    <submittedName>
        <fullName evidence="1">Uncharacterized protein</fullName>
    </submittedName>
</protein>
<organism evidence="1 2">
    <name type="scientific">Kribbella solani</name>
    <dbReference type="NCBI Taxonomy" id="236067"/>
    <lineage>
        <taxon>Bacteria</taxon>
        <taxon>Bacillati</taxon>
        <taxon>Actinomycetota</taxon>
        <taxon>Actinomycetes</taxon>
        <taxon>Propionibacteriales</taxon>
        <taxon>Kribbellaceae</taxon>
        <taxon>Kribbella</taxon>
    </lineage>
</organism>
<sequence>MTIHRLMSTMATEQVRRLEDLLAIEAPMTTDDRTDAAAEQ</sequence>
<evidence type="ECO:0000313" key="1">
    <source>
        <dbReference type="EMBL" id="MBB5981104.1"/>
    </source>
</evidence>
<comment type="caution">
    <text evidence="1">The sequence shown here is derived from an EMBL/GenBank/DDBJ whole genome shotgun (WGS) entry which is preliminary data.</text>
</comment>
<keyword evidence="2" id="KW-1185">Reference proteome</keyword>
<dbReference type="EMBL" id="JACHNF010000001">
    <property type="protein sequence ID" value="MBB5981104.1"/>
    <property type="molecule type" value="Genomic_DNA"/>
</dbReference>
<name>A0A841DPQ0_9ACTN</name>
<dbReference type="RefSeq" id="WP_272956430.1">
    <property type="nucleotide sequence ID" value="NZ_BAAAVN010000016.1"/>
</dbReference>